<evidence type="ECO:0000313" key="1">
    <source>
        <dbReference type="EMBL" id="ANK04671.1"/>
    </source>
</evidence>
<accession>A0A192CG46</accession>
<dbReference type="AlphaFoldDB" id="A0A192CG46"/>
<gene>
    <name evidence="1" type="ORF">WLH_03410</name>
</gene>
<dbReference type="Proteomes" id="UP000183316">
    <property type="component" value="Chromosome"/>
</dbReference>
<evidence type="ECO:0000313" key="2">
    <source>
        <dbReference type="Proteomes" id="UP000183316"/>
    </source>
</evidence>
<sequence length="35" mass="3776">MAKLDCGDAVSILIRDIPGCDRSPEKIPARPGDYC</sequence>
<name>A0A192CG46_ECO25</name>
<organism evidence="1 2">
    <name type="scientific">Escherichia coli O25b:H4</name>
    <dbReference type="NCBI Taxonomy" id="941280"/>
    <lineage>
        <taxon>Bacteria</taxon>
        <taxon>Pseudomonadati</taxon>
        <taxon>Pseudomonadota</taxon>
        <taxon>Gammaproteobacteria</taxon>
        <taxon>Enterobacterales</taxon>
        <taxon>Enterobacteriaceae</taxon>
        <taxon>Escherichia</taxon>
    </lineage>
</organism>
<reference evidence="1 2" key="1">
    <citation type="submission" date="2016-03" db="EMBL/GenBank/DDBJ databases">
        <title>Genome Sequence and Comparative Pathogenic Determinants of Uropathogenic Escherichia coli O25b:H4, a Clinical Isolate from Saudi Arabia.</title>
        <authorList>
            <person name="Alyamani E.A.J."/>
            <person name="Khiyami M.A."/>
            <person name="Booq R.Y."/>
            <person name="Bahwerth F.S."/>
            <person name="Vaisvil B."/>
            <person name="Schmitt D.P."/>
            <person name="Kapatral V."/>
        </authorList>
    </citation>
    <scope>NUCLEOTIDE SEQUENCE [LARGE SCALE GENOMIC DNA]</scope>
    <source>
        <strain evidence="1 2">O25b:H4</strain>
    </source>
</reference>
<dbReference type="EMBL" id="CP015085">
    <property type="protein sequence ID" value="ANK04671.1"/>
    <property type="molecule type" value="Genomic_DNA"/>
</dbReference>
<protein>
    <submittedName>
        <fullName evidence="1">Uncharacterized protein</fullName>
    </submittedName>
</protein>
<proteinExistence type="predicted"/>